<feature type="transmembrane region" description="Helical" evidence="6">
    <location>
        <begin position="461"/>
        <end position="483"/>
    </location>
</feature>
<dbReference type="InterPro" id="IPR020846">
    <property type="entry name" value="MFS_dom"/>
</dbReference>
<dbReference type="PROSITE" id="PS00216">
    <property type="entry name" value="SUGAR_TRANSPORT_1"/>
    <property type="match status" value="1"/>
</dbReference>
<dbReference type="PANTHER" id="PTHR23501">
    <property type="entry name" value="MAJOR FACILITATOR SUPERFAMILY"/>
    <property type="match status" value="1"/>
</dbReference>
<protein>
    <submittedName>
        <fullName evidence="8">MFS general substrate transporter</fullName>
    </submittedName>
</protein>
<feature type="transmembrane region" description="Helical" evidence="6">
    <location>
        <begin position="219"/>
        <end position="239"/>
    </location>
</feature>
<dbReference type="InterPro" id="IPR005829">
    <property type="entry name" value="Sugar_transporter_CS"/>
</dbReference>
<keyword evidence="2 6" id="KW-0812">Transmembrane</keyword>
<comment type="subcellular location">
    <subcellularLocation>
        <location evidence="1">Membrane</location>
        <topology evidence="1">Multi-pass membrane protein</topology>
    </subcellularLocation>
</comment>
<dbReference type="Pfam" id="PF07690">
    <property type="entry name" value="MFS_1"/>
    <property type="match status" value="1"/>
</dbReference>
<evidence type="ECO:0000256" key="3">
    <source>
        <dbReference type="ARBA" id="ARBA00022989"/>
    </source>
</evidence>
<feature type="transmembrane region" description="Helical" evidence="6">
    <location>
        <begin position="373"/>
        <end position="394"/>
    </location>
</feature>
<feature type="transmembrane region" description="Helical" evidence="6">
    <location>
        <begin position="403"/>
        <end position="422"/>
    </location>
</feature>
<keyword evidence="9" id="KW-1185">Reference proteome</keyword>
<feature type="transmembrane region" description="Helical" evidence="6">
    <location>
        <begin position="133"/>
        <end position="152"/>
    </location>
</feature>
<dbReference type="PANTHER" id="PTHR23501:SF33">
    <property type="entry name" value="MAJOR FACILITATOR SUPERFAMILY (MFS) PROFILE DOMAIN-CONTAINING PROTEIN"/>
    <property type="match status" value="1"/>
</dbReference>
<feature type="transmembrane region" description="Helical" evidence="6">
    <location>
        <begin position="337"/>
        <end position="361"/>
    </location>
</feature>
<dbReference type="InterPro" id="IPR036259">
    <property type="entry name" value="MFS_trans_sf"/>
</dbReference>
<dbReference type="Proteomes" id="UP000235786">
    <property type="component" value="Unassembled WGS sequence"/>
</dbReference>
<dbReference type="Gene3D" id="1.20.1720.10">
    <property type="entry name" value="Multidrug resistance protein D"/>
    <property type="match status" value="1"/>
</dbReference>
<keyword evidence="4 6" id="KW-0472">Membrane</keyword>
<feature type="transmembrane region" description="Helical" evidence="6">
    <location>
        <begin position="296"/>
        <end position="316"/>
    </location>
</feature>
<evidence type="ECO:0000256" key="6">
    <source>
        <dbReference type="SAM" id="Phobius"/>
    </source>
</evidence>
<name>A0A2J6RH01_HYAVF</name>
<dbReference type="PROSITE" id="PS50850">
    <property type="entry name" value="MFS"/>
    <property type="match status" value="1"/>
</dbReference>
<evidence type="ECO:0000259" key="7">
    <source>
        <dbReference type="PROSITE" id="PS50850"/>
    </source>
</evidence>
<dbReference type="GO" id="GO:0000329">
    <property type="term" value="C:fungal-type vacuole membrane"/>
    <property type="evidence" value="ECO:0007669"/>
    <property type="project" value="TreeGrafter"/>
</dbReference>
<evidence type="ECO:0000313" key="9">
    <source>
        <dbReference type="Proteomes" id="UP000235786"/>
    </source>
</evidence>
<organism evidence="8 9">
    <name type="scientific">Hyaloscypha variabilis (strain UAMH 11265 / GT02V1 / F)</name>
    <name type="common">Meliniomyces variabilis</name>
    <dbReference type="NCBI Taxonomy" id="1149755"/>
    <lineage>
        <taxon>Eukaryota</taxon>
        <taxon>Fungi</taxon>
        <taxon>Dikarya</taxon>
        <taxon>Ascomycota</taxon>
        <taxon>Pezizomycotina</taxon>
        <taxon>Leotiomycetes</taxon>
        <taxon>Helotiales</taxon>
        <taxon>Hyaloscyphaceae</taxon>
        <taxon>Hyaloscypha</taxon>
        <taxon>Hyaloscypha variabilis</taxon>
    </lineage>
</organism>
<accession>A0A2J6RH01</accession>
<evidence type="ECO:0000256" key="1">
    <source>
        <dbReference type="ARBA" id="ARBA00004141"/>
    </source>
</evidence>
<evidence type="ECO:0000256" key="4">
    <source>
        <dbReference type="ARBA" id="ARBA00023136"/>
    </source>
</evidence>
<proteinExistence type="predicted"/>
<evidence type="ECO:0000256" key="5">
    <source>
        <dbReference type="SAM" id="MobiDB-lite"/>
    </source>
</evidence>
<dbReference type="AlphaFoldDB" id="A0A2J6RH01"/>
<evidence type="ECO:0000256" key="2">
    <source>
        <dbReference type="ARBA" id="ARBA00022692"/>
    </source>
</evidence>
<feature type="region of interest" description="Disordered" evidence="5">
    <location>
        <begin position="14"/>
        <end position="62"/>
    </location>
</feature>
<dbReference type="GO" id="GO:0015174">
    <property type="term" value="F:basic amino acid transmembrane transporter activity"/>
    <property type="evidence" value="ECO:0007669"/>
    <property type="project" value="TreeGrafter"/>
</dbReference>
<feature type="domain" description="Major facilitator superfamily (MFS) profile" evidence="7">
    <location>
        <begin position="68"/>
        <end position="559"/>
    </location>
</feature>
<feature type="transmembrane region" description="Helical" evidence="6">
    <location>
        <begin position="268"/>
        <end position="290"/>
    </location>
</feature>
<dbReference type="OrthoDB" id="6770063at2759"/>
<keyword evidence="3 6" id="KW-1133">Transmembrane helix</keyword>
<gene>
    <name evidence="8" type="ORF">L207DRAFT_432179</name>
</gene>
<sequence>MAFQVDDQLKFSSLRGHEGLEEDTETGLETAPLLINSEEPDESTTATLNGPEHEDGSPTSSKGHAAATISLLLIGVFAANIDSSLILATNSAISSSFSALQSASWLTTSYVMATCATQPIVGKLSDIFGRKNGLLVSYVLFAIGSGICGAGQSMWHVIIGRSIAGLGVAGMTVIVAVLITDMVPMIQVASWRSYVNIVATTGRMVGGPLGGWLADLIGWRWSFLGQVPLTLLALSLVAWKFKKTIGLPQGGPVKESGIVVSRIERIDFVGAGLLSTGIVSFLFAVDFLAANEPGQTAQLVISASLFLFLVLGFLFVEARYAREPIFPPKLLLRRDVATTYLINIFQSAAQMAIMFSVPLYFQVTTEASNTTAGAHLVPAFVGNTFGSLLAGFYISRTGRYKKLVLLASVSACTAYITIIMRWHGNIHGWEALEIAPGGFGSGVTTTSTFIALTADMPHENVAIVTSGFYLSSNLGTVLGVSIVSRRRLSPLMRLGLTYLLRIIQQILADVLYLKKLHGPLKEIVTASYIQSLEYSHIFSLICSSMGFLIALAIREYSLL</sequence>
<feature type="transmembrane region" description="Helical" evidence="6">
    <location>
        <begin position="158"/>
        <end position="179"/>
    </location>
</feature>
<evidence type="ECO:0000313" key="8">
    <source>
        <dbReference type="EMBL" id="PMD37778.1"/>
    </source>
</evidence>
<dbReference type="Gene3D" id="1.20.1250.20">
    <property type="entry name" value="MFS general substrate transporter like domains"/>
    <property type="match status" value="1"/>
</dbReference>
<reference evidence="8 9" key="1">
    <citation type="submission" date="2016-04" db="EMBL/GenBank/DDBJ databases">
        <title>A degradative enzymes factory behind the ericoid mycorrhizal symbiosis.</title>
        <authorList>
            <consortium name="DOE Joint Genome Institute"/>
            <person name="Martino E."/>
            <person name="Morin E."/>
            <person name="Grelet G."/>
            <person name="Kuo A."/>
            <person name="Kohler A."/>
            <person name="Daghino S."/>
            <person name="Barry K."/>
            <person name="Choi C."/>
            <person name="Cichocki N."/>
            <person name="Clum A."/>
            <person name="Copeland A."/>
            <person name="Hainaut M."/>
            <person name="Haridas S."/>
            <person name="Labutti K."/>
            <person name="Lindquist E."/>
            <person name="Lipzen A."/>
            <person name="Khouja H.-R."/>
            <person name="Murat C."/>
            <person name="Ohm R."/>
            <person name="Olson A."/>
            <person name="Spatafora J."/>
            <person name="Veneault-Fourrey C."/>
            <person name="Henrissat B."/>
            <person name="Grigoriev I."/>
            <person name="Martin F."/>
            <person name="Perotto S."/>
        </authorList>
    </citation>
    <scope>NUCLEOTIDE SEQUENCE [LARGE SCALE GENOMIC DNA]</scope>
    <source>
        <strain evidence="8 9">F</strain>
    </source>
</reference>
<dbReference type="InterPro" id="IPR011701">
    <property type="entry name" value="MFS"/>
</dbReference>
<feature type="transmembrane region" description="Helical" evidence="6">
    <location>
        <begin position="534"/>
        <end position="553"/>
    </location>
</feature>
<dbReference type="EMBL" id="KZ613949">
    <property type="protein sequence ID" value="PMD37778.1"/>
    <property type="molecule type" value="Genomic_DNA"/>
</dbReference>
<dbReference type="SUPFAM" id="SSF103473">
    <property type="entry name" value="MFS general substrate transporter"/>
    <property type="match status" value="1"/>
</dbReference>